<dbReference type="AlphaFoldDB" id="A0AAD4KJN7"/>
<dbReference type="SUPFAM" id="SSF56112">
    <property type="entry name" value="Protein kinase-like (PK-like)"/>
    <property type="match status" value="1"/>
</dbReference>
<keyword evidence="2" id="KW-1185">Reference proteome</keyword>
<dbReference type="Proteomes" id="UP001201262">
    <property type="component" value="Unassembled WGS sequence"/>
</dbReference>
<evidence type="ECO:0000313" key="2">
    <source>
        <dbReference type="Proteomes" id="UP001201262"/>
    </source>
</evidence>
<name>A0AAD4KJN7_9EURO</name>
<dbReference type="GeneID" id="70247299"/>
<proteinExistence type="predicted"/>
<gene>
    <name evidence="1" type="ORF">BGW36DRAFT_386520</name>
</gene>
<organism evidence="1 2">
    <name type="scientific">Talaromyces proteolyticus</name>
    <dbReference type="NCBI Taxonomy" id="1131652"/>
    <lineage>
        <taxon>Eukaryota</taxon>
        <taxon>Fungi</taxon>
        <taxon>Dikarya</taxon>
        <taxon>Ascomycota</taxon>
        <taxon>Pezizomycotina</taxon>
        <taxon>Eurotiomycetes</taxon>
        <taxon>Eurotiomycetidae</taxon>
        <taxon>Eurotiales</taxon>
        <taxon>Trichocomaceae</taxon>
        <taxon>Talaromyces</taxon>
        <taxon>Talaromyces sect. Bacilispori</taxon>
    </lineage>
</organism>
<sequence length="485" mass="57023">METQHPHQTWLEEFLSEFTAIPSSNTTFSLVNQRNPKPYENGTLKLRGSIRTNKYHPISVWRATADERQLVVKQFHPVRAKEVREVIRASPEILNNPLFDRVMFDRVKQDYDPFILEQRAYERIDQVASEEAKAYFPRYYGAADERALVDFPKCYANSKERVLVLELLRPSLQSRCVCSNSVPAYLRKDLELLREENANAKFSSLEQRWYESLFIDRLKRLTALHCIGITHGDIKEDHFRLPDDFHDTVLFDFSRAYTITSGRPYLIQGYVIDRRCASRWAARRCMQKLVELERNWVRSLINARIKENSFNSRYKSNDKDYLISHRDEQELIAMRIYRVPEEFAFPSLASILPFLEEASTDKPRTWLISRANSLEDYVALWIVSYDDDDPYLIEMVSYSGENIRSYSSTGTFEAKGRKYHLFLIPKRWLEELQVSRQFATKVLSTRLRKKKAWTVDREASFAIAGVLVRREKDESEQLDMSVVTS</sequence>
<accession>A0AAD4KJN7</accession>
<dbReference type="EMBL" id="JAJTJA010000011">
    <property type="protein sequence ID" value="KAH8691868.1"/>
    <property type="molecule type" value="Genomic_DNA"/>
</dbReference>
<protein>
    <recommendedName>
        <fullName evidence="3">Protein kinase domain-containing protein</fullName>
    </recommendedName>
</protein>
<evidence type="ECO:0000313" key="1">
    <source>
        <dbReference type="EMBL" id="KAH8691868.1"/>
    </source>
</evidence>
<comment type="caution">
    <text evidence="1">The sequence shown here is derived from an EMBL/GenBank/DDBJ whole genome shotgun (WGS) entry which is preliminary data.</text>
</comment>
<reference evidence="1" key="1">
    <citation type="submission" date="2021-12" db="EMBL/GenBank/DDBJ databases">
        <title>Convergent genome expansion in fungi linked to evolution of root-endophyte symbiosis.</title>
        <authorList>
            <consortium name="DOE Joint Genome Institute"/>
            <person name="Ke Y.-H."/>
            <person name="Bonito G."/>
            <person name="Liao H.-L."/>
            <person name="Looney B."/>
            <person name="Rojas-Flechas A."/>
            <person name="Nash J."/>
            <person name="Hameed K."/>
            <person name="Schadt C."/>
            <person name="Martin F."/>
            <person name="Crous P.W."/>
            <person name="Miettinen O."/>
            <person name="Magnuson J.K."/>
            <person name="Labbe J."/>
            <person name="Jacobson D."/>
            <person name="Doktycz M.J."/>
            <person name="Veneault-Fourrey C."/>
            <person name="Kuo A."/>
            <person name="Mondo S."/>
            <person name="Calhoun S."/>
            <person name="Riley R."/>
            <person name="Ohm R."/>
            <person name="LaButti K."/>
            <person name="Andreopoulos B."/>
            <person name="Pangilinan J."/>
            <person name="Nolan M."/>
            <person name="Tritt A."/>
            <person name="Clum A."/>
            <person name="Lipzen A."/>
            <person name="Daum C."/>
            <person name="Barry K."/>
            <person name="Grigoriev I.V."/>
            <person name="Vilgalys R."/>
        </authorList>
    </citation>
    <scope>NUCLEOTIDE SEQUENCE</scope>
    <source>
        <strain evidence="1">PMI_201</strain>
    </source>
</reference>
<dbReference type="RefSeq" id="XP_046067865.1">
    <property type="nucleotide sequence ID" value="XM_046217012.1"/>
</dbReference>
<evidence type="ECO:0008006" key="3">
    <source>
        <dbReference type="Google" id="ProtNLM"/>
    </source>
</evidence>
<dbReference type="InterPro" id="IPR011009">
    <property type="entry name" value="Kinase-like_dom_sf"/>
</dbReference>